<accession>A0A2N0VJE2</accession>
<keyword evidence="1" id="KW-1133">Transmembrane helix</keyword>
<organism evidence="2 3">
    <name type="scientific">Rhodohalobacter barkolensis</name>
    <dbReference type="NCBI Taxonomy" id="2053187"/>
    <lineage>
        <taxon>Bacteria</taxon>
        <taxon>Pseudomonadati</taxon>
        <taxon>Balneolota</taxon>
        <taxon>Balneolia</taxon>
        <taxon>Balneolales</taxon>
        <taxon>Balneolaceae</taxon>
        <taxon>Rhodohalobacter</taxon>
    </lineage>
</organism>
<gene>
    <name evidence="2" type="ORF">CWD77_02025</name>
</gene>
<feature type="transmembrane region" description="Helical" evidence="1">
    <location>
        <begin position="74"/>
        <end position="95"/>
    </location>
</feature>
<evidence type="ECO:0000313" key="2">
    <source>
        <dbReference type="EMBL" id="PKD44268.1"/>
    </source>
</evidence>
<evidence type="ECO:0000256" key="1">
    <source>
        <dbReference type="SAM" id="Phobius"/>
    </source>
</evidence>
<evidence type="ECO:0000313" key="3">
    <source>
        <dbReference type="Proteomes" id="UP000233398"/>
    </source>
</evidence>
<dbReference type="RefSeq" id="WP_101071558.1">
    <property type="nucleotide sequence ID" value="NZ_PISP01000001.1"/>
</dbReference>
<proteinExistence type="predicted"/>
<keyword evidence="1" id="KW-0812">Transmembrane</keyword>
<dbReference type="EMBL" id="PISP01000001">
    <property type="protein sequence ID" value="PKD44268.1"/>
    <property type="molecule type" value="Genomic_DNA"/>
</dbReference>
<reference evidence="2 3" key="1">
    <citation type="submission" date="2017-11" db="EMBL/GenBank/DDBJ databases">
        <title>Rhodohalobacter 15182 sp. nov., isolated from a salt lake.</title>
        <authorList>
            <person name="Han S."/>
        </authorList>
    </citation>
    <scope>NUCLEOTIDE SEQUENCE [LARGE SCALE GENOMIC DNA]</scope>
    <source>
        <strain evidence="2 3">15182</strain>
    </source>
</reference>
<dbReference type="AlphaFoldDB" id="A0A2N0VJE2"/>
<sequence>MVYKNYLEIILKWISALTIVSGLVQILAPGFVLNMIGGEINDSTMYMFGIIGMFMMLFGGLLLQALFSKKDHPVAVLWCALQKFGAGVAVTLAVGSGLFSLLALGVALFDLFSGVLIAIYWYSISKKESTL</sequence>
<feature type="transmembrane region" description="Helical" evidence="1">
    <location>
        <begin position="12"/>
        <end position="33"/>
    </location>
</feature>
<name>A0A2N0VJE2_9BACT</name>
<dbReference type="Proteomes" id="UP000233398">
    <property type="component" value="Unassembled WGS sequence"/>
</dbReference>
<comment type="caution">
    <text evidence="2">The sequence shown here is derived from an EMBL/GenBank/DDBJ whole genome shotgun (WGS) entry which is preliminary data.</text>
</comment>
<protein>
    <submittedName>
        <fullName evidence="2">Patatin</fullName>
    </submittedName>
</protein>
<feature type="transmembrane region" description="Helical" evidence="1">
    <location>
        <begin position="45"/>
        <end position="67"/>
    </location>
</feature>
<dbReference type="OrthoDB" id="9156119at2"/>
<keyword evidence="1" id="KW-0472">Membrane</keyword>
<keyword evidence="3" id="KW-1185">Reference proteome</keyword>
<feature type="transmembrane region" description="Helical" evidence="1">
    <location>
        <begin position="101"/>
        <end position="122"/>
    </location>
</feature>